<organism evidence="3 4">
    <name type="scientific">Diplodia intermedia</name>
    <dbReference type="NCBI Taxonomy" id="856260"/>
    <lineage>
        <taxon>Eukaryota</taxon>
        <taxon>Fungi</taxon>
        <taxon>Dikarya</taxon>
        <taxon>Ascomycota</taxon>
        <taxon>Pezizomycotina</taxon>
        <taxon>Dothideomycetes</taxon>
        <taxon>Dothideomycetes incertae sedis</taxon>
        <taxon>Botryosphaeriales</taxon>
        <taxon>Botryosphaeriaceae</taxon>
        <taxon>Diplodia</taxon>
    </lineage>
</organism>
<dbReference type="InterPro" id="IPR022742">
    <property type="entry name" value="Hydrolase_4"/>
</dbReference>
<evidence type="ECO:0000256" key="1">
    <source>
        <dbReference type="SAM" id="Phobius"/>
    </source>
</evidence>
<dbReference type="Pfam" id="PF12146">
    <property type="entry name" value="Hydrolase_4"/>
    <property type="match status" value="1"/>
</dbReference>
<dbReference type="Proteomes" id="UP001521184">
    <property type="component" value="Unassembled WGS sequence"/>
</dbReference>
<reference evidence="3 4" key="1">
    <citation type="journal article" date="2023" name="Plant Dis.">
        <title>First Report of Diplodia intermedia Causing Canker and Dieback Diseases on Apple Trees in Canada.</title>
        <authorList>
            <person name="Ellouze W."/>
            <person name="Ilyukhin E."/>
            <person name="Sulman M."/>
            <person name="Ali S."/>
        </authorList>
    </citation>
    <scope>NUCLEOTIDE SEQUENCE [LARGE SCALE GENOMIC DNA]</scope>
    <source>
        <strain evidence="3 4">M45-28</strain>
    </source>
</reference>
<keyword evidence="1" id="KW-1133">Transmembrane helix</keyword>
<protein>
    <recommendedName>
        <fullName evidence="2">Serine aminopeptidase S33 domain-containing protein</fullName>
    </recommendedName>
</protein>
<dbReference type="SUPFAM" id="SSF53474">
    <property type="entry name" value="alpha/beta-Hydrolases"/>
    <property type="match status" value="1"/>
</dbReference>
<evidence type="ECO:0000313" key="4">
    <source>
        <dbReference type="Proteomes" id="UP001521184"/>
    </source>
</evidence>
<dbReference type="Gene3D" id="3.40.50.1820">
    <property type="entry name" value="alpha/beta hydrolase"/>
    <property type="match status" value="1"/>
</dbReference>
<sequence>MPCRACRPRKLFSPALVASHQHARRALFTETLPTVLIPPAIYLSCLLGLWSYKIIMTIVFQNKFIYMPYMPPFARSEKMEDYAAACRPVQWEERRIKSLDGTRLSLCLGRIPPKDAPREALETIPRRVVVIYFQGNGASLPPRLPDLARVLRALNEGSTANRPEYSIVALSYRGYWTSKGKASQRGIEQDAQATLAWVEQNHPGAQVILWGHSLGAGVAADLVARQLRSASRSPNPNQQLAVCGIILETPFIGIKEMLLALYPQKWLPYRYLWPFLRNWWDNEGALRTIAALKGHQKLPIQIVTAARDEIVPGSQAQYLYSLCEELRLDVRRRNVLGALHNDVTSKPDGRGAVVSFVKSIVE</sequence>
<proteinExistence type="predicted"/>
<evidence type="ECO:0000313" key="3">
    <source>
        <dbReference type="EMBL" id="KAL1645507.1"/>
    </source>
</evidence>
<name>A0ABR3TW50_9PEZI</name>
<dbReference type="InterPro" id="IPR029058">
    <property type="entry name" value="AB_hydrolase_fold"/>
</dbReference>
<dbReference type="EMBL" id="JAKEKT020000019">
    <property type="protein sequence ID" value="KAL1645507.1"/>
    <property type="molecule type" value="Genomic_DNA"/>
</dbReference>
<keyword evidence="1" id="KW-0812">Transmembrane</keyword>
<keyword evidence="4" id="KW-1185">Reference proteome</keyword>
<accession>A0ABR3TW50</accession>
<feature type="domain" description="Serine aminopeptidase S33" evidence="2">
    <location>
        <begin position="162"/>
        <end position="263"/>
    </location>
</feature>
<evidence type="ECO:0000259" key="2">
    <source>
        <dbReference type="Pfam" id="PF12146"/>
    </source>
</evidence>
<dbReference type="PANTHER" id="PTHR12277">
    <property type="entry name" value="ALPHA/BETA HYDROLASE DOMAIN-CONTAINING PROTEIN"/>
    <property type="match status" value="1"/>
</dbReference>
<keyword evidence="1" id="KW-0472">Membrane</keyword>
<comment type="caution">
    <text evidence="3">The sequence shown here is derived from an EMBL/GenBank/DDBJ whole genome shotgun (WGS) entry which is preliminary data.</text>
</comment>
<dbReference type="PANTHER" id="PTHR12277:SF64">
    <property type="entry name" value="SUPERFAMILY HYDROLASE, PUTATIVE (AFU_ORTHOLOGUE AFUA_3G01760)-RELATED"/>
    <property type="match status" value="1"/>
</dbReference>
<gene>
    <name evidence="3" type="ORF">SLS58_003816</name>
</gene>
<feature type="transmembrane region" description="Helical" evidence="1">
    <location>
        <begin position="39"/>
        <end position="60"/>
    </location>
</feature>